<dbReference type="GO" id="GO:0008381">
    <property type="term" value="F:mechanosensitive monoatomic ion channel activity"/>
    <property type="evidence" value="ECO:0007669"/>
    <property type="project" value="UniProtKB-ARBA"/>
</dbReference>
<keyword evidence="9" id="KW-1185">Reference proteome</keyword>
<feature type="transmembrane region" description="Helical" evidence="6">
    <location>
        <begin position="416"/>
        <end position="441"/>
    </location>
</feature>
<dbReference type="EMBL" id="CP042806">
    <property type="protein sequence ID" value="QEE26720.1"/>
    <property type="molecule type" value="Genomic_DNA"/>
</dbReference>
<organism evidence="8 9">
    <name type="scientific">Terriglobus albidus</name>
    <dbReference type="NCBI Taxonomy" id="1592106"/>
    <lineage>
        <taxon>Bacteria</taxon>
        <taxon>Pseudomonadati</taxon>
        <taxon>Acidobacteriota</taxon>
        <taxon>Terriglobia</taxon>
        <taxon>Terriglobales</taxon>
        <taxon>Acidobacteriaceae</taxon>
        <taxon>Terriglobus</taxon>
    </lineage>
</organism>
<dbReference type="Pfam" id="PF00924">
    <property type="entry name" value="MS_channel_2nd"/>
    <property type="match status" value="1"/>
</dbReference>
<comment type="subcellular location">
    <subcellularLocation>
        <location evidence="1">Membrane</location>
    </subcellularLocation>
</comment>
<accession>A0A5B9E7W9</accession>
<keyword evidence="5" id="KW-0175">Coiled coil</keyword>
<evidence type="ECO:0000256" key="2">
    <source>
        <dbReference type="ARBA" id="ARBA00022692"/>
    </source>
</evidence>
<keyword evidence="4 6" id="KW-0472">Membrane</keyword>
<dbReference type="InterPro" id="IPR006685">
    <property type="entry name" value="MscS_channel_2nd"/>
</dbReference>
<evidence type="ECO:0000256" key="4">
    <source>
        <dbReference type="ARBA" id="ARBA00023136"/>
    </source>
</evidence>
<dbReference type="Gene3D" id="2.30.30.60">
    <property type="match status" value="1"/>
</dbReference>
<dbReference type="InterPro" id="IPR010920">
    <property type="entry name" value="LSM_dom_sf"/>
</dbReference>
<feature type="transmembrane region" description="Helical" evidence="6">
    <location>
        <begin position="24"/>
        <end position="42"/>
    </location>
</feature>
<feature type="coiled-coil region" evidence="5">
    <location>
        <begin position="258"/>
        <end position="292"/>
    </location>
</feature>
<evidence type="ECO:0000256" key="6">
    <source>
        <dbReference type="SAM" id="Phobius"/>
    </source>
</evidence>
<dbReference type="PANTHER" id="PTHR30566:SF5">
    <property type="entry name" value="MECHANOSENSITIVE ION CHANNEL PROTEIN 1, MITOCHONDRIAL-RELATED"/>
    <property type="match status" value="1"/>
</dbReference>
<feature type="transmembrane region" description="Helical" evidence="6">
    <location>
        <begin position="347"/>
        <end position="369"/>
    </location>
</feature>
<dbReference type="RefSeq" id="WP_147645858.1">
    <property type="nucleotide sequence ID" value="NZ_CP042806.1"/>
</dbReference>
<evidence type="ECO:0000256" key="5">
    <source>
        <dbReference type="SAM" id="Coils"/>
    </source>
</evidence>
<reference evidence="8 9" key="1">
    <citation type="submission" date="2019-08" db="EMBL/GenBank/DDBJ databases">
        <title>Complete genome sequence of Terriglobus albidus strain ORNL.</title>
        <authorList>
            <person name="Podar M."/>
        </authorList>
    </citation>
    <scope>NUCLEOTIDE SEQUENCE [LARGE SCALE GENOMIC DNA]</scope>
    <source>
        <strain evidence="8 9">ORNL</strain>
    </source>
</reference>
<protein>
    <submittedName>
        <fullName evidence="8">Mechanosensitive ion channel</fullName>
    </submittedName>
</protein>
<sequence>MTTHPHAPAPAPTTRRTVFGRTKLVLLLALAALLVFFLVVSWTTRDSMAHLPFLKGQGKARVLADQDTLVDTRPWQTAQALASLAVTAEEVEYARQAEKLADHEVDQAFASALRLASAQVQHKSLSGEALELSQKVKELQTLVKQDQAAVQALTPASAPAASASGGAAQAVANSDDLEIAKAQLGLDTDQLADAQQDLARAVGDQRSRIQEELAEREAAVKKYDSEAHGNTQTAVLSAGQYGTLAGRIRAWMNQRSRYQLIQQALQQANADIAALTAQHNALEAKANSAAASGDDHASRLASLKERAAERQILSIFDDRIQSQQQLADVYRKWSDQVLLQHRIVLHLLLQSLAVIVAILICMVLTDMLLLRLLERPALDRRRKQTLQTILQLGIQVLGILLILLVVFGSPRQMTTILGLATAGLTVVLQDFILAFFGWFVLMGRNGIRVGDWVEINGVGGEVIEINLFRTTMLETGNWTAKGHPTGRRVTFINSFAIRGQYFNFSTTGQWMWDEISVSIPASDNTYEVVEEIHNVIVQETEKSARLAEDEWRRSTRQYGLSQFSADPAINLRPSGAGIDLVIRYITRASERFETRNRLYQRVIDVMHKPAALAVHTGEKVG</sequence>
<dbReference type="GO" id="GO:0016020">
    <property type="term" value="C:membrane"/>
    <property type="evidence" value="ECO:0007669"/>
    <property type="project" value="UniProtKB-SubCell"/>
</dbReference>
<dbReference type="AlphaFoldDB" id="A0A5B9E7W9"/>
<feature type="domain" description="Mechanosensitive ion channel MscS" evidence="7">
    <location>
        <begin position="432"/>
        <end position="472"/>
    </location>
</feature>
<dbReference type="InterPro" id="IPR023408">
    <property type="entry name" value="MscS_beta-dom_sf"/>
</dbReference>
<dbReference type="SUPFAM" id="SSF50182">
    <property type="entry name" value="Sm-like ribonucleoproteins"/>
    <property type="match status" value="1"/>
</dbReference>
<dbReference type="Proteomes" id="UP000321820">
    <property type="component" value="Chromosome"/>
</dbReference>
<dbReference type="OrthoDB" id="9809206at2"/>
<dbReference type="KEGG" id="talb:FTW19_01080"/>
<keyword evidence="2 6" id="KW-0812">Transmembrane</keyword>
<evidence type="ECO:0000259" key="7">
    <source>
        <dbReference type="Pfam" id="PF00924"/>
    </source>
</evidence>
<evidence type="ECO:0000313" key="8">
    <source>
        <dbReference type="EMBL" id="QEE26720.1"/>
    </source>
</evidence>
<evidence type="ECO:0000256" key="3">
    <source>
        <dbReference type="ARBA" id="ARBA00022989"/>
    </source>
</evidence>
<evidence type="ECO:0000313" key="9">
    <source>
        <dbReference type="Proteomes" id="UP000321820"/>
    </source>
</evidence>
<gene>
    <name evidence="8" type="ORF">FTW19_01080</name>
</gene>
<name>A0A5B9E7W9_9BACT</name>
<evidence type="ECO:0000256" key="1">
    <source>
        <dbReference type="ARBA" id="ARBA00004370"/>
    </source>
</evidence>
<proteinExistence type="predicted"/>
<feature type="transmembrane region" description="Helical" evidence="6">
    <location>
        <begin position="389"/>
        <end position="410"/>
    </location>
</feature>
<keyword evidence="3 6" id="KW-1133">Transmembrane helix</keyword>
<dbReference type="PANTHER" id="PTHR30566">
    <property type="entry name" value="YNAI-RELATED MECHANOSENSITIVE ION CHANNEL"/>
    <property type="match status" value="1"/>
</dbReference>